<dbReference type="Proteomes" id="UP000654075">
    <property type="component" value="Unassembled WGS sequence"/>
</dbReference>
<dbReference type="AlphaFoldDB" id="A0A813EK82"/>
<keyword evidence="8" id="KW-1185">Reference proteome</keyword>
<dbReference type="PROSITE" id="PS00518">
    <property type="entry name" value="ZF_RING_1"/>
    <property type="match status" value="1"/>
</dbReference>
<proteinExistence type="predicted"/>
<keyword evidence="5" id="KW-0812">Transmembrane</keyword>
<keyword evidence="3" id="KW-0862">Zinc</keyword>
<dbReference type="PROSITE" id="PS50089">
    <property type="entry name" value="ZF_RING_2"/>
    <property type="match status" value="1"/>
</dbReference>
<dbReference type="InterPro" id="IPR017907">
    <property type="entry name" value="Znf_RING_CS"/>
</dbReference>
<evidence type="ECO:0000256" key="5">
    <source>
        <dbReference type="SAM" id="Phobius"/>
    </source>
</evidence>
<evidence type="ECO:0000313" key="8">
    <source>
        <dbReference type="Proteomes" id="UP000654075"/>
    </source>
</evidence>
<keyword evidence="5" id="KW-0472">Membrane</keyword>
<keyword evidence="1" id="KW-0479">Metal-binding</keyword>
<keyword evidence="5" id="KW-1133">Transmembrane helix</keyword>
<feature type="domain" description="RING-type" evidence="6">
    <location>
        <begin position="178"/>
        <end position="224"/>
    </location>
</feature>
<dbReference type="PANTHER" id="PTHR45969">
    <property type="entry name" value="RING ZINC FINGER PROTEIN-RELATED"/>
    <property type="match status" value="1"/>
</dbReference>
<gene>
    <name evidence="7" type="ORF">PGLA1383_LOCUS17735</name>
</gene>
<evidence type="ECO:0000259" key="6">
    <source>
        <dbReference type="PROSITE" id="PS50089"/>
    </source>
</evidence>
<keyword evidence="2 4" id="KW-0863">Zinc-finger</keyword>
<name>A0A813EK82_POLGL</name>
<feature type="transmembrane region" description="Helical" evidence="5">
    <location>
        <begin position="28"/>
        <end position="47"/>
    </location>
</feature>
<dbReference type="InterPro" id="IPR001841">
    <property type="entry name" value="Znf_RING"/>
</dbReference>
<comment type="caution">
    <text evidence="7">The sequence shown here is derived from an EMBL/GenBank/DDBJ whole genome shotgun (WGS) entry which is preliminary data.</text>
</comment>
<dbReference type="SUPFAM" id="SSF57850">
    <property type="entry name" value="RING/U-box"/>
    <property type="match status" value="1"/>
</dbReference>
<evidence type="ECO:0000256" key="2">
    <source>
        <dbReference type="ARBA" id="ARBA00022771"/>
    </source>
</evidence>
<dbReference type="InterPro" id="IPR013083">
    <property type="entry name" value="Znf_RING/FYVE/PHD"/>
</dbReference>
<feature type="transmembrane region" description="Helical" evidence="5">
    <location>
        <begin position="59"/>
        <end position="83"/>
    </location>
</feature>
<organism evidence="7 8">
    <name type="scientific">Polarella glacialis</name>
    <name type="common">Dinoflagellate</name>
    <dbReference type="NCBI Taxonomy" id="89957"/>
    <lineage>
        <taxon>Eukaryota</taxon>
        <taxon>Sar</taxon>
        <taxon>Alveolata</taxon>
        <taxon>Dinophyceae</taxon>
        <taxon>Suessiales</taxon>
        <taxon>Suessiaceae</taxon>
        <taxon>Polarella</taxon>
    </lineage>
</organism>
<accession>A0A813EK82</accession>
<sequence>MWWLIQWPGGNIAPVSAAPTSVSLKNKVYFCIVSAAILVNMTIVIVFKSHIVTEVSEEYQVLGSALSLLSMVSIIIGLLVRILREDIMPKPKILTPVTHTCTWATVSCAKAFELEASGRLEEANFTEHIVQVSADGKVAGRPSFAEEGRLEDAVLGRLEEGQLEDALWGDLVEGCHSCPCCLGVFFRKSDEVALLRCGHIFCEGCIRDWAGRSGLKSSFCPMCRTSFGTSSSS</sequence>
<evidence type="ECO:0000256" key="3">
    <source>
        <dbReference type="ARBA" id="ARBA00022833"/>
    </source>
</evidence>
<dbReference type="EMBL" id="CAJNNV010011065">
    <property type="protein sequence ID" value="CAE8599387.1"/>
    <property type="molecule type" value="Genomic_DNA"/>
</dbReference>
<reference evidence="7" key="1">
    <citation type="submission" date="2021-02" db="EMBL/GenBank/DDBJ databases">
        <authorList>
            <person name="Dougan E. K."/>
            <person name="Rhodes N."/>
            <person name="Thang M."/>
            <person name="Chan C."/>
        </authorList>
    </citation>
    <scope>NUCLEOTIDE SEQUENCE</scope>
</reference>
<dbReference type="Pfam" id="PF13639">
    <property type="entry name" value="zf-RING_2"/>
    <property type="match status" value="1"/>
</dbReference>
<dbReference type="SMART" id="SM00184">
    <property type="entry name" value="RING"/>
    <property type="match status" value="1"/>
</dbReference>
<evidence type="ECO:0000256" key="1">
    <source>
        <dbReference type="ARBA" id="ARBA00022723"/>
    </source>
</evidence>
<dbReference type="Gene3D" id="3.30.40.10">
    <property type="entry name" value="Zinc/RING finger domain, C3HC4 (zinc finger)"/>
    <property type="match status" value="1"/>
</dbReference>
<evidence type="ECO:0000313" key="7">
    <source>
        <dbReference type="EMBL" id="CAE8599387.1"/>
    </source>
</evidence>
<dbReference type="GO" id="GO:0008270">
    <property type="term" value="F:zinc ion binding"/>
    <property type="evidence" value="ECO:0007669"/>
    <property type="project" value="UniProtKB-KW"/>
</dbReference>
<evidence type="ECO:0000256" key="4">
    <source>
        <dbReference type="PROSITE-ProRule" id="PRU00175"/>
    </source>
</evidence>
<protein>
    <recommendedName>
        <fullName evidence="6">RING-type domain-containing protein</fullName>
    </recommendedName>
</protein>
<dbReference type="OrthoDB" id="423661at2759"/>